<name>A0A8S1PH96_PARPR</name>
<dbReference type="OMA" id="THILQMT"/>
<organism evidence="1 2">
    <name type="scientific">Paramecium primaurelia</name>
    <dbReference type="NCBI Taxonomy" id="5886"/>
    <lineage>
        <taxon>Eukaryota</taxon>
        <taxon>Sar</taxon>
        <taxon>Alveolata</taxon>
        <taxon>Ciliophora</taxon>
        <taxon>Intramacronucleata</taxon>
        <taxon>Oligohymenophorea</taxon>
        <taxon>Peniculida</taxon>
        <taxon>Parameciidae</taxon>
        <taxon>Paramecium</taxon>
    </lineage>
</organism>
<dbReference type="EMBL" id="CAJJDM010000120">
    <property type="protein sequence ID" value="CAD8102053.1"/>
    <property type="molecule type" value="Genomic_DNA"/>
</dbReference>
<evidence type="ECO:0000313" key="2">
    <source>
        <dbReference type="Proteomes" id="UP000688137"/>
    </source>
</evidence>
<dbReference type="AlphaFoldDB" id="A0A8S1PH96"/>
<accession>A0A8S1PH96</accession>
<reference evidence="1" key="1">
    <citation type="submission" date="2021-01" db="EMBL/GenBank/DDBJ databases">
        <authorList>
            <consortium name="Genoscope - CEA"/>
            <person name="William W."/>
        </authorList>
    </citation>
    <scope>NUCLEOTIDE SEQUENCE</scope>
</reference>
<gene>
    <name evidence="1" type="ORF">PPRIM_AZ9-3.1.T1170105</name>
</gene>
<evidence type="ECO:0000313" key="1">
    <source>
        <dbReference type="EMBL" id="CAD8102053.1"/>
    </source>
</evidence>
<keyword evidence="2" id="KW-1185">Reference proteome</keyword>
<proteinExistence type="predicted"/>
<dbReference type="Proteomes" id="UP000688137">
    <property type="component" value="Unassembled WGS sequence"/>
</dbReference>
<sequence>MLILTRKMLYSQHPYYYFQFYQPQVVYPVYYLSVQTSNQQESHIEQTSISINDNQPTNIQQSNHDTEELVIEKNDKSLDNKNETKKENEIIKKKKQVSKNTKTHEILDSTNYHKNFTKALIAYAIRQQFIIYKLLGETKGQQFLELMHSVKNKLCNLTHILQMTKNDEFLKAFRTLGFIFLKKESVPYIYNSKIQQKTSHLKHKVIIKKTLLKI</sequence>
<protein>
    <submittedName>
        <fullName evidence="1">Uncharacterized protein</fullName>
    </submittedName>
</protein>
<comment type="caution">
    <text evidence="1">The sequence shown here is derived from an EMBL/GenBank/DDBJ whole genome shotgun (WGS) entry which is preliminary data.</text>
</comment>